<dbReference type="EMBL" id="JAJTJA010000013">
    <property type="protein sequence ID" value="KAH8690629.1"/>
    <property type="molecule type" value="Genomic_DNA"/>
</dbReference>
<name>A0AAD4KEU1_9EURO</name>
<evidence type="ECO:0000313" key="4">
    <source>
        <dbReference type="EMBL" id="KAH8690629.1"/>
    </source>
</evidence>
<dbReference type="Pfam" id="PF05426">
    <property type="entry name" value="Alginate_lyase"/>
    <property type="match status" value="1"/>
</dbReference>
<feature type="domain" description="Alginate lyase" evidence="3">
    <location>
        <begin position="51"/>
        <end position="335"/>
    </location>
</feature>
<dbReference type="GeneID" id="70251802"/>
<accession>A0AAD4KEU1</accession>
<dbReference type="SUPFAM" id="SSF48230">
    <property type="entry name" value="Chondroitin AC/alginate lyase"/>
    <property type="match status" value="1"/>
</dbReference>
<comment type="caution">
    <text evidence="4">The sequence shown here is derived from an EMBL/GenBank/DDBJ whole genome shotgun (WGS) entry which is preliminary data.</text>
</comment>
<evidence type="ECO:0000256" key="1">
    <source>
        <dbReference type="ARBA" id="ARBA00022729"/>
    </source>
</evidence>
<dbReference type="RefSeq" id="XP_046066825.1">
    <property type="nucleotide sequence ID" value="XM_046221515.1"/>
</dbReference>
<evidence type="ECO:0000313" key="5">
    <source>
        <dbReference type="Proteomes" id="UP001201262"/>
    </source>
</evidence>
<sequence length="392" mass="43697">MMDYPNTIILDGVQLAETRTLLISGKDKFLQGALGRLERRAHEWLTQGPWSVVNKVKPPPSGDIHDYTSLAPYWWPSPTADGSPYVRRDGEKNPEVYNYSDRLNAENVFTASYELSLAWFYTSNESYSRHAANILRTWFISPTTRMNPNLNHAQVIPHANNGRCIGIIDFSQGYTSVIDAAILLAGDSSGQPAPGWTREDIAGFQNWNVEFLHWLTNSSFGREESAQQNNHGTFAAMQKAAIARFVGNHEQAKREILNIRERINASIASDGSQPEELERTRSWHYSIFNLLALTRIAAIGQKVGVDLWSYQGPQGQSITKAIEYLIPAAISKATWQGAEKEFLPFAAADVLRAAAVAGSELARIAVPKLLLPPDDIWVLRPAPEQLDAVRLK</sequence>
<dbReference type="GO" id="GO:0016829">
    <property type="term" value="F:lyase activity"/>
    <property type="evidence" value="ECO:0007669"/>
    <property type="project" value="UniProtKB-KW"/>
</dbReference>
<evidence type="ECO:0000259" key="3">
    <source>
        <dbReference type="Pfam" id="PF05426"/>
    </source>
</evidence>
<dbReference type="Proteomes" id="UP001201262">
    <property type="component" value="Unassembled WGS sequence"/>
</dbReference>
<dbReference type="GO" id="GO:0042597">
    <property type="term" value="C:periplasmic space"/>
    <property type="evidence" value="ECO:0007669"/>
    <property type="project" value="InterPro"/>
</dbReference>
<gene>
    <name evidence="4" type="ORF">BGW36DRAFT_439835</name>
</gene>
<dbReference type="InterPro" id="IPR008397">
    <property type="entry name" value="Alginate_lyase_dom"/>
</dbReference>
<dbReference type="Gene3D" id="1.50.10.100">
    <property type="entry name" value="Chondroitin AC/alginate lyase"/>
    <property type="match status" value="1"/>
</dbReference>
<protein>
    <submittedName>
        <fullName evidence="4">Alginate lyase-domain-containing protein</fullName>
    </submittedName>
</protein>
<proteinExistence type="predicted"/>
<organism evidence="4 5">
    <name type="scientific">Talaromyces proteolyticus</name>
    <dbReference type="NCBI Taxonomy" id="1131652"/>
    <lineage>
        <taxon>Eukaryota</taxon>
        <taxon>Fungi</taxon>
        <taxon>Dikarya</taxon>
        <taxon>Ascomycota</taxon>
        <taxon>Pezizomycotina</taxon>
        <taxon>Eurotiomycetes</taxon>
        <taxon>Eurotiomycetidae</taxon>
        <taxon>Eurotiales</taxon>
        <taxon>Trichocomaceae</taxon>
        <taxon>Talaromyces</taxon>
        <taxon>Talaromyces sect. Bacilispori</taxon>
    </lineage>
</organism>
<dbReference type="AlphaFoldDB" id="A0AAD4KEU1"/>
<dbReference type="InterPro" id="IPR008929">
    <property type="entry name" value="Chondroitin_lyas"/>
</dbReference>
<evidence type="ECO:0000256" key="2">
    <source>
        <dbReference type="ARBA" id="ARBA00023239"/>
    </source>
</evidence>
<keyword evidence="2 4" id="KW-0456">Lyase</keyword>
<reference evidence="4" key="1">
    <citation type="submission" date="2021-12" db="EMBL/GenBank/DDBJ databases">
        <title>Convergent genome expansion in fungi linked to evolution of root-endophyte symbiosis.</title>
        <authorList>
            <consortium name="DOE Joint Genome Institute"/>
            <person name="Ke Y.-H."/>
            <person name="Bonito G."/>
            <person name="Liao H.-L."/>
            <person name="Looney B."/>
            <person name="Rojas-Flechas A."/>
            <person name="Nash J."/>
            <person name="Hameed K."/>
            <person name="Schadt C."/>
            <person name="Martin F."/>
            <person name="Crous P.W."/>
            <person name="Miettinen O."/>
            <person name="Magnuson J.K."/>
            <person name="Labbe J."/>
            <person name="Jacobson D."/>
            <person name="Doktycz M.J."/>
            <person name="Veneault-Fourrey C."/>
            <person name="Kuo A."/>
            <person name="Mondo S."/>
            <person name="Calhoun S."/>
            <person name="Riley R."/>
            <person name="Ohm R."/>
            <person name="LaButti K."/>
            <person name="Andreopoulos B."/>
            <person name="Pangilinan J."/>
            <person name="Nolan M."/>
            <person name="Tritt A."/>
            <person name="Clum A."/>
            <person name="Lipzen A."/>
            <person name="Daum C."/>
            <person name="Barry K."/>
            <person name="Grigoriev I.V."/>
            <person name="Vilgalys R."/>
        </authorList>
    </citation>
    <scope>NUCLEOTIDE SEQUENCE</scope>
    <source>
        <strain evidence="4">PMI_201</strain>
    </source>
</reference>
<keyword evidence="5" id="KW-1185">Reference proteome</keyword>
<keyword evidence="1" id="KW-0732">Signal</keyword>